<evidence type="ECO:0000313" key="2">
    <source>
        <dbReference type="Proteomes" id="UP001140066"/>
    </source>
</evidence>
<accession>A0ACC1KID3</accession>
<keyword evidence="2" id="KW-1185">Reference proteome</keyword>
<organism evidence="1 2">
    <name type="scientific">Coemansia linderi</name>
    <dbReference type="NCBI Taxonomy" id="2663919"/>
    <lineage>
        <taxon>Eukaryota</taxon>
        <taxon>Fungi</taxon>
        <taxon>Fungi incertae sedis</taxon>
        <taxon>Zoopagomycota</taxon>
        <taxon>Kickxellomycotina</taxon>
        <taxon>Kickxellomycetes</taxon>
        <taxon>Kickxellales</taxon>
        <taxon>Kickxellaceae</taxon>
        <taxon>Coemansia</taxon>
    </lineage>
</organism>
<feature type="non-terminal residue" evidence="1">
    <location>
        <position position="294"/>
    </location>
</feature>
<protein>
    <submittedName>
        <fullName evidence="1">Uncharacterized protein</fullName>
    </submittedName>
</protein>
<gene>
    <name evidence="1" type="ORF">GGI18_001741</name>
</gene>
<name>A0ACC1KID3_9FUNG</name>
<reference evidence="1" key="1">
    <citation type="submission" date="2022-07" db="EMBL/GenBank/DDBJ databases">
        <title>Phylogenomic reconstructions and comparative analyses of Kickxellomycotina fungi.</title>
        <authorList>
            <person name="Reynolds N.K."/>
            <person name="Stajich J.E."/>
            <person name="Barry K."/>
            <person name="Grigoriev I.V."/>
            <person name="Crous P."/>
            <person name="Smith M.E."/>
        </authorList>
    </citation>
    <scope>NUCLEOTIDE SEQUENCE</scope>
    <source>
        <strain evidence="1">BCRC 34191</strain>
    </source>
</reference>
<dbReference type="EMBL" id="JANBUK010000315">
    <property type="protein sequence ID" value="KAJ2790535.1"/>
    <property type="molecule type" value="Genomic_DNA"/>
</dbReference>
<comment type="caution">
    <text evidence="1">The sequence shown here is derived from an EMBL/GenBank/DDBJ whole genome shotgun (WGS) entry which is preliminary data.</text>
</comment>
<proteinExistence type="predicted"/>
<sequence>MKHNFAENKRWHEDWVRSGKNTHHLPPSASSNTYSFRPVTTDLLDLRIPLDKILCPLKPQASRIVAARGANDTQPGNLHGSSLSCEPNHSSSGLRTRHTPAAGTSDFFGSATVGHSVADDDDDGDDFQVDTRATSRARHSQTPRTGGLPLAIEIPDDSFDVYDLSDLEGSPSVGENSVVVEALSEASFNSGSAIDLCSDLDEDLDCSVDFSCADISTASPKRSGCMRGQSPAQKRARVTRSNPPHAMPASQDSPNTSVTGFYHDDVESYNGAIDSDHDDLLLIEDDVAFVSPQK</sequence>
<dbReference type="Proteomes" id="UP001140066">
    <property type="component" value="Unassembled WGS sequence"/>
</dbReference>
<evidence type="ECO:0000313" key="1">
    <source>
        <dbReference type="EMBL" id="KAJ2790535.1"/>
    </source>
</evidence>